<keyword evidence="5 8" id="KW-0812">Transmembrane</keyword>
<feature type="transmembrane region" description="Helical" evidence="8">
    <location>
        <begin position="50"/>
        <end position="68"/>
    </location>
</feature>
<comment type="similarity">
    <text evidence="2 8">Belongs to the 4-toluene sulfonate uptake permease (TSUP) (TC 2.A.102) family.</text>
</comment>
<comment type="caution">
    <text evidence="9">The sequence shown here is derived from an EMBL/GenBank/DDBJ whole genome shotgun (WGS) entry which is preliminary data.</text>
</comment>
<proteinExistence type="inferred from homology"/>
<reference evidence="10" key="1">
    <citation type="journal article" date="2019" name="Int. J. Syst. Evol. Microbiol.">
        <title>The Global Catalogue of Microorganisms (GCM) 10K type strain sequencing project: providing services to taxonomists for standard genome sequencing and annotation.</title>
        <authorList>
            <consortium name="The Broad Institute Genomics Platform"/>
            <consortium name="The Broad Institute Genome Sequencing Center for Infectious Disease"/>
            <person name="Wu L."/>
            <person name="Ma J."/>
        </authorList>
    </citation>
    <scope>NUCLEOTIDE SEQUENCE [LARGE SCALE GENOMIC DNA]</scope>
    <source>
        <strain evidence="10">CGMCC 1.12237</strain>
    </source>
</reference>
<keyword evidence="4 8" id="KW-1003">Cell membrane</keyword>
<sequence length="256" mass="28433">MFIFSFLSIFEWFLSAIIGIFIGFSKTGISTIGIFNVSLLVQIFPAKESVGVMLPMLIIGDIIAVSYYRKAVVWRYLLQLIPWVLIGILAGFVVLWKVSGEEFQLVLGILILCLIVFQFVNDFYKKKELKLFSSKTTKVFGPVMGILAGFATMIGNVSGVIMAIYLFSKGLPKKEFIGTGAWFFLAVNLIKIPFYIHIDIITVDSLKYNVMMIPFIGLGAFIGIKLIPLIPQKVFQVIVLVLGALGAIALISPKIF</sequence>
<dbReference type="PANTHER" id="PTHR30269:SF23">
    <property type="entry name" value="MEMBRANE TRANSPORTER PROTEIN YDHB-RELATED"/>
    <property type="match status" value="1"/>
</dbReference>
<dbReference type="PANTHER" id="PTHR30269">
    <property type="entry name" value="TRANSMEMBRANE PROTEIN YFCA"/>
    <property type="match status" value="1"/>
</dbReference>
<dbReference type="EMBL" id="JBHSMC010000020">
    <property type="protein sequence ID" value="MFC5465927.1"/>
    <property type="molecule type" value="Genomic_DNA"/>
</dbReference>
<evidence type="ECO:0000313" key="10">
    <source>
        <dbReference type="Proteomes" id="UP001596147"/>
    </source>
</evidence>
<evidence type="ECO:0000256" key="8">
    <source>
        <dbReference type="RuleBase" id="RU363041"/>
    </source>
</evidence>
<dbReference type="RefSeq" id="WP_382353078.1">
    <property type="nucleotide sequence ID" value="NZ_JBHSMC010000020.1"/>
</dbReference>
<evidence type="ECO:0000256" key="2">
    <source>
        <dbReference type="ARBA" id="ARBA00009142"/>
    </source>
</evidence>
<feature type="transmembrane region" description="Helical" evidence="8">
    <location>
        <begin position="12"/>
        <end position="44"/>
    </location>
</feature>
<evidence type="ECO:0000313" key="9">
    <source>
        <dbReference type="EMBL" id="MFC5465927.1"/>
    </source>
</evidence>
<evidence type="ECO:0000256" key="6">
    <source>
        <dbReference type="ARBA" id="ARBA00022989"/>
    </source>
</evidence>
<dbReference type="Pfam" id="PF01925">
    <property type="entry name" value="TauE"/>
    <property type="match status" value="1"/>
</dbReference>
<organism evidence="9 10">
    <name type="scientific">Lederbergia graminis</name>
    <dbReference type="NCBI Taxonomy" id="735518"/>
    <lineage>
        <taxon>Bacteria</taxon>
        <taxon>Bacillati</taxon>
        <taxon>Bacillota</taxon>
        <taxon>Bacilli</taxon>
        <taxon>Bacillales</taxon>
        <taxon>Bacillaceae</taxon>
        <taxon>Lederbergia</taxon>
    </lineage>
</organism>
<protein>
    <recommendedName>
        <fullName evidence="8">Probable membrane transporter protein</fullName>
    </recommendedName>
</protein>
<evidence type="ECO:0000256" key="3">
    <source>
        <dbReference type="ARBA" id="ARBA00022448"/>
    </source>
</evidence>
<keyword evidence="6 8" id="KW-1133">Transmembrane helix</keyword>
<evidence type="ECO:0000256" key="4">
    <source>
        <dbReference type="ARBA" id="ARBA00022475"/>
    </source>
</evidence>
<keyword evidence="10" id="KW-1185">Reference proteome</keyword>
<feature type="transmembrane region" description="Helical" evidence="8">
    <location>
        <begin position="105"/>
        <end position="124"/>
    </location>
</feature>
<evidence type="ECO:0000256" key="5">
    <source>
        <dbReference type="ARBA" id="ARBA00022692"/>
    </source>
</evidence>
<keyword evidence="3" id="KW-0813">Transport</keyword>
<feature type="transmembrane region" description="Helical" evidence="8">
    <location>
        <begin position="80"/>
        <end position="99"/>
    </location>
</feature>
<feature type="transmembrane region" description="Helical" evidence="8">
    <location>
        <begin position="234"/>
        <end position="252"/>
    </location>
</feature>
<accession>A0ABW0LLL9</accession>
<dbReference type="InterPro" id="IPR052017">
    <property type="entry name" value="TSUP"/>
</dbReference>
<dbReference type="Proteomes" id="UP001596147">
    <property type="component" value="Unassembled WGS sequence"/>
</dbReference>
<evidence type="ECO:0000256" key="1">
    <source>
        <dbReference type="ARBA" id="ARBA00004651"/>
    </source>
</evidence>
<comment type="subcellular location">
    <subcellularLocation>
        <location evidence="1 8">Cell membrane</location>
        <topology evidence="1 8">Multi-pass membrane protein</topology>
    </subcellularLocation>
</comment>
<name>A0ABW0LLL9_9BACI</name>
<feature type="transmembrane region" description="Helical" evidence="8">
    <location>
        <begin position="145"/>
        <end position="167"/>
    </location>
</feature>
<evidence type="ECO:0000256" key="7">
    <source>
        <dbReference type="ARBA" id="ARBA00023136"/>
    </source>
</evidence>
<feature type="transmembrane region" description="Helical" evidence="8">
    <location>
        <begin position="179"/>
        <end position="196"/>
    </location>
</feature>
<dbReference type="InterPro" id="IPR002781">
    <property type="entry name" value="TM_pro_TauE-like"/>
</dbReference>
<feature type="transmembrane region" description="Helical" evidence="8">
    <location>
        <begin position="208"/>
        <end position="228"/>
    </location>
</feature>
<keyword evidence="7 8" id="KW-0472">Membrane</keyword>
<gene>
    <name evidence="9" type="ORF">ACFPM4_14440</name>
</gene>